<dbReference type="SUPFAM" id="SSF54373">
    <property type="entry name" value="FAD-linked reductases, C-terminal domain"/>
    <property type="match status" value="1"/>
</dbReference>
<dbReference type="PANTHER" id="PTHR42720:SF1">
    <property type="entry name" value="GLYCEROL 3-PHOSPHATE OXIDASE"/>
    <property type="match status" value="1"/>
</dbReference>
<dbReference type="Gene3D" id="3.50.50.60">
    <property type="entry name" value="FAD/NAD(P)-binding domain"/>
    <property type="match status" value="1"/>
</dbReference>
<dbReference type="Pfam" id="PF01266">
    <property type="entry name" value="DAO"/>
    <property type="match status" value="1"/>
</dbReference>
<evidence type="ECO:0000259" key="3">
    <source>
        <dbReference type="Pfam" id="PF04324"/>
    </source>
</evidence>
<name>A0A9X7MYX4_PSEDE</name>
<dbReference type="Pfam" id="PF04324">
    <property type="entry name" value="Fer2_BFD"/>
    <property type="match status" value="1"/>
</dbReference>
<dbReference type="InterPro" id="IPR006076">
    <property type="entry name" value="FAD-dep_OxRdtase"/>
</dbReference>
<reference evidence="4 5" key="1">
    <citation type="submission" date="2019-09" db="EMBL/GenBank/DDBJ databases">
        <title>Prosopis cineraria nodule microbiome.</title>
        <authorList>
            <person name="Chaluvadi S.R."/>
            <person name="Ali R."/>
            <person name="Wang X."/>
        </authorList>
    </citation>
    <scope>NUCLEOTIDE SEQUENCE [LARGE SCALE GENOMIC DNA]</scope>
    <source>
        <strain evidence="4 5">BG1</strain>
    </source>
</reference>
<feature type="domain" description="BFD-like [2Fe-2S]-binding" evidence="3">
    <location>
        <begin position="400"/>
        <end position="451"/>
    </location>
</feature>
<dbReference type="KEGG" id="pden:F1C79_02895"/>
<dbReference type="Gene3D" id="1.10.10.1100">
    <property type="entry name" value="BFD-like [2Fe-2S]-binding domain"/>
    <property type="match status" value="1"/>
</dbReference>
<dbReference type="Gene3D" id="3.30.9.10">
    <property type="entry name" value="D-Amino Acid Oxidase, subunit A, domain 2"/>
    <property type="match status" value="1"/>
</dbReference>
<feature type="domain" description="FAD dependent oxidoreductase" evidence="2">
    <location>
        <begin position="13"/>
        <end position="360"/>
    </location>
</feature>
<dbReference type="InterPro" id="IPR007419">
    <property type="entry name" value="BFD-like_2Fe2S-bd_dom"/>
</dbReference>
<dbReference type="InterPro" id="IPR036188">
    <property type="entry name" value="FAD/NAD-bd_sf"/>
</dbReference>
<dbReference type="InterPro" id="IPR041854">
    <property type="entry name" value="BFD-like_2Fe2S-bd_dom_sf"/>
</dbReference>
<keyword evidence="1" id="KW-0560">Oxidoreductase</keyword>
<dbReference type="PROSITE" id="PS51257">
    <property type="entry name" value="PROKAR_LIPOPROTEIN"/>
    <property type="match status" value="1"/>
</dbReference>
<dbReference type="EMBL" id="CP043626">
    <property type="protein sequence ID" value="QEY70685.1"/>
    <property type="molecule type" value="Genomic_DNA"/>
</dbReference>
<gene>
    <name evidence="4" type="ORF">F1C79_02895</name>
</gene>
<evidence type="ECO:0000259" key="2">
    <source>
        <dbReference type="Pfam" id="PF01266"/>
    </source>
</evidence>
<dbReference type="PANTHER" id="PTHR42720">
    <property type="entry name" value="GLYCEROL-3-PHOSPHATE DEHYDROGENASE"/>
    <property type="match status" value="1"/>
</dbReference>
<evidence type="ECO:0000313" key="4">
    <source>
        <dbReference type="EMBL" id="QEY70685.1"/>
    </source>
</evidence>
<dbReference type="AlphaFoldDB" id="A0A9X7MYX4"/>
<evidence type="ECO:0000256" key="1">
    <source>
        <dbReference type="ARBA" id="ARBA00023002"/>
    </source>
</evidence>
<evidence type="ECO:0000313" key="5">
    <source>
        <dbReference type="Proteomes" id="UP000326659"/>
    </source>
</evidence>
<keyword evidence="5" id="KW-1185">Reference proteome</keyword>
<accession>A0A9X7MYX4</accession>
<organism evidence="4 5">
    <name type="scientific">Pseudomonas denitrificans</name>
    <dbReference type="NCBI Taxonomy" id="43306"/>
    <lineage>
        <taxon>Bacteria</taxon>
        <taxon>Pseudomonadati</taxon>
        <taxon>Pseudomonadota</taxon>
        <taxon>Gammaproteobacteria</taxon>
        <taxon>Pseudomonadales</taxon>
        <taxon>Pseudomonadaceae</taxon>
        <taxon>Halopseudomonas</taxon>
    </lineage>
</organism>
<dbReference type="GO" id="GO:0016491">
    <property type="term" value="F:oxidoreductase activity"/>
    <property type="evidence" value="ECO:0007669"/>
    <property type="project" value="UniProtKB-KW"/>
</dbReference>
<dbReference type="OrthoDB" id="9801699at2"/>
<dbReference type="CDD" id="cd19946">
    <property type="entry name" value="GlpA-like_Fer2_BFD-like"/>
    <property type="match status" value="1"/>
</dbReference>
<dbReference type="SUPFAM" id="SSF51905">
    <property type="entry name" value="FAD/NAD(P)-binding domain"/>
    <property type="match status" value="1"/>
</dbReference>
<sequence>MTDHTAKAETAFDIAVIGGGVVGCAMARRFTLEGARVVLLERGADILSGASKGNSAILHTGFDAPPGSVELACMQEGYQEYLEIHRKMNLPLLETGALVVAWSEEDLARLDGIVAQAHANGVMDTVRVDGRELLTYEPALARSALAAVRVPGEHLIDPWSAPLAYLRQAVLHGAEVRLGTEILGGEFDGECWSLRSADSTLKARTVINCAGLFGDVLEERLLGEAAFRIHPRKGQFVVYDKAASSLINHIILPVPNERTKGIVFTRTIFGNLLVGPTAEEQDDRVHAGLETPTLQHLMEAAEQRIPGLVGMPVTATYAGLRPASDKKEYRIRDLPERHWITVGGIRSTGLTAALGIARHVHRLYAQRQTHLPPGDLQWPQLPNLAEHLPRDWQRAGYGEIVCHCEMVTEREIREALDAPLPPGDFGGLKRRTRACMGRCQGFYCGARVAELSAGRLALPLATGACHEPH</sequence>
<protein>
    <submittedName>
        <fullName evidence="4">NAD(P)/FAD-dependent oxidoreductase</fullName>
    </submittedName>
</protein>
<proteinExistence type="predicted"/>
<dbReference type="Proteomes" id="UP000326659">
    <property type="component" value="Chromosome"/>
</dbReference>
<dbReference type="InterPro" id="IPR052745">
    <property type="entry name" value="G3P_Oxidase/Oxidoreductase"/>
</dbReference>